<dbReference type="EMBL" id="FMAY01000001">
    <property type="protein sequence ID" value="SCB79305.1"/>
    <property type="molecule type" value="Genomic_DNA"/>
</dbReference>
<accession>A0A1C3ZAD2</accession>
<dbReference type="InterPro" id="IPR053713">
    <property type="entry name" value="Bact_OM_Channel_sf"/>
</dbReference>
<dbReference type="GO" id="GO:0015772">
    <property type="term" value="P:oligosaccharide transport"/>
    <property type="evidence" value="ECO:0007669"/>
    <property type="project" value="TreeGrafter"/>
</dbReference>
<name>A0A1C3ZAD2_9ENTR</name>
<reference evidence="4" key="1">
    <citation type="submission" date="2016-08" db="EMBL/GenBank/DDBJ databases">
        <authorList>
            <person name="Varghese N."/>
            <person name="Submissions Spin"/>
        </authorList>
    </citation>
    <scope>NUCLEOTIDE SEQUENCE [LARGE SCALE GENOMIC DNA]</scope>
    <source>
        <strain evidence="4">REICA_082</strain>
    </source>
</reference>
<dbReference type="GO" id="GO:0009279">
    <property type="term" value="C:cell outer membrane"/>
    <property type="evidence" value="ECO:0007669"/>
    <property type="project" value="TreeGrafter"/>
</dbReference>
<evidence type="ECO:0000256" key="1">
    <source>
        <dbReference type="ARBA" id="ARBA00022729"/>
    </source>
</evidence>
<organism evidence="3 4">
    <name type="scientific">Kosakonia oryzendophytica</name>
    <dbReference type="NCBI Taxonomy" id="1005665"/>
    <lineage>
        <taxon>Bacteria</taxon>
        <taxon>Pseudomonadati</taxon>
        <taxon>Pseudomonadota</taxon>
        <taxon>Gammaproteobacteria</taxon>
        <taxon>Enterobacterales</taxon>
        <taxon>Enterobacteriaceae</taxon>
        <taxon>Kosakonia</taxon>
    </lineage>
</organism>
<evidence type="ECO:0000256" key="2">
    <source>
        <dbReference type="SAM" id="SignalP"/>
    </source>
</evidence>
<dbReference type="RefSeq" id="WP_061493815.1">
    <property type="nucleotide sequence ID" value="NZ_CP115659.1"/>
</dbReference>
<sequence length="240" mass="28713">MNMKNIYLLSSIVLMAPLVHAEAPHGYINWQNEYYGKSHNYNDRVQMGMFFKNGFGMIGELRYNSKEGAKNTWDPSQFNNNGHGFSVMYRFNPLEDKKFWLEPMFWLDSSEYWSTYEYGVTAGYNFSKVWRTSFRFRYDMDKATAKSRSYGNTDRNNIRYDWWLDYRPEGTNFQYQLNVTYNDNEYLTWNNGNKNYRVTARIGYQWGSWFPYFSIADEKGPDKTSSNRQALYRTGVTYSF</sequence>
<dbReference type="Pfam" id="PF06178">
    <property type="entry name" value="KdgM"/>
    <property type="match status" value="1"/>
</dbReference>
<dbReference type="GO" id="GO:0015288">
    <property type="term" value="F:porin activity"/>
    <property type="evidence" value="ECO:0007669"/>
    <property type="project" value="TreeGrafter"/>
</dbReference>
<dbReference type="PANTHER" id="PTHR38105:SF5">
    <property type="entry name" value="OUTER MEMBRANE PROTEIN"/>
    <property type="match status" value="1"/>
</dbReference>
<evidence type="ECO:0000313" key="4">
    <source>
        <dbReference type="Proteomes" id="UP000198975"/>
    </source>
</evidence>
<protein>
    <submittedName>
        <fullName evidence="3">Oligogalacturonate-specific porin protein (KdgM)</fullName>
    </submittedName>
</protein>
<dbReference type="InterPro" id="IPR009331">
    <property type="entry name" value="Oligogalacturonate-sp_porin"/>
</dbReference>
<dbReference type="AlphaFoldDB" id="A0A1C3ZAD2"/>
<feature type="chain" id="PRO_5008688029" evidence="2">
    <location>
        <begin position="22"/>
        <end position="240"/>
    </location>
</feature>
<gene>
    <name evidence="3" type="ORF">GA0061071_101481</name>
</gene>
<dbReference type="Gene3D" id="2.40.160.40">
    <property type="entry name" value="monomeric porin ompg"/>
    <property type="match status" value="1"/>
</dbReference>
<proteinExistence type="predicted"/>
<feature type="signal peptide" evidence="2">
    <location>
        <begin position="1"/>
        <end position="21"/>
    </location>
</feature>
<evidence type="ECO:0000313" key="3">
    <source>
        <dbReference type="EMBL" id="SCB79305.1"/>
    </source>
</evidence>
<dbReference type="Proteomes" id="UP000198975">
    <property type="component" value="Unassembled WGS sequence"/>
</dbReference>
<keyword evidence="1 2" id="KW-0732">Signal</keyword>
<keyword evidence="4" id="KW-1185">Reference proteome</keyword>
<dbReference type="PANTHER" id="PTHR38105">
    <property type="entry name" value="OUTER MEMBRANE PROTEIN-RELATED-RELATED"/>
    <property type="match status" value="1"/>
</dbReference>